<dbReference type="Proteomes" id="UP001595952">
    <property type="component" value="Unassembled WGS sequence"/>
</dbReference>
<dbReference type="EMBL" id="JBHSEI010000001">
    <property type="protein sequence ID" value="MFC4637411.1"/>
    <property type="molecule type" value="Genomic_DNA"/>
</dbReference>
<reference evidence="3" key="1">
    <citation type="journal article" date="2019" name="Int. J. Syst. Evol. Microbiol.">
        <title>The Global Catalogue of Microorganisms (GCM) 10K type strain sequencing project: providing services to taxonomists for standard genome sequencing and annotation.</title>
        <authorList>
            <consortium name="The Broad Institute Genomics Platform"/>
            <consortium name="The Broad Institute Genome Sequencing Center for Infectious Disease"/>
            <person name="Wu L."/>
            <person name="Ma J."/>
        </authorList>
    </citation>
    <scope>NUCLEOTIDE SEQUENCE [LARGE SCALE GENOMIC DNA]</scope>
    <source>
        <strain evidence="3">CCUG 55995</strain>
    </source>
</reference>
<accession>A0ABV9I6F6</accession>
<protein>
    <submittedName>
        <fullName evidence="2">Uncharacterized protein</fullName>
    </submittedName>
</protein>
<evidence type="ECO:0000256" key="1">
    <source>
        <dbReference type="SAM" id="MobiDB-lite"/>
    </source>
</evidence>
<organism evidence="2 3">
    <name type="scientific">Deinococcus hohokamensis</name>
    <dbReference type="NCBI Taxonomy" id="309883"/>
    <lineage>
        <taxon>Bacteria</taxon>
        <taxon>Thermotogati</taxon>
        <taxon>Deinococcota</taxon>
        <taxon>Deinococci</taxon>
        <taxon>Deinococcales</taxon>
        <taxon>Deinococcaceae</taxon>
        <taxon>Deinococcus</taxon>
    </lineage>
</organism>
<evidence type="ECO:0000313" key="2">
    <source>
        <dbReference type="EMBL" id="MFC4637411.1"/>
    </source>
</evidence>
<dbReference type="RefSeq" id="WP_380060433.1">
    <property type="nucleotide sequence ID" value="NZ_JBHSEI010000001.1"/>
</dbReference>
<name>A0ABV9I6F6_9DEIO</name>
<evidence type="ECO:0000313" key="3">
    <source>
        <dbReference type="Proteomes" id="UP001595952"/>
    </source>
</evidence>
<gene>
    <name evidence="2" type="ORF">ACFO0D_03545</name>
</gene>
<comment type="caution">
    <text evidence="2">The sequence shown here is derived from an EMBL/GenBank/DDBJ whole genome shotgun (WGS) entry which is preliminary data.</text>
</comment>
<feature type="region of interest" description="Disordered" evidence="1">
    <location>
        <begin position="93"/>
        <end position="117"/>
    </location>
</feature>
<keyword evidence="3" id="KW-1185">Reference proteome</keyword>
<sequence length="117" mass="12934">MTTFHSAPRFRPVLAHPAAPPRHDERLFGTWVMEVLTPGGRLDTPALTGWEMRSWPVARLGDLTLEVRALQPGLNEHDLQAVLTRSGYTVLGPVRRRSAPGPEVSGQRAADERPHQG</sequence>
<proteinExistence type="predicted"/>